<keyword evidence="3" id="KW-1185">Reference proteome</keyword>
<dbReference type="OrthoDB" id="2549021at2759"/>
<evidence type="ECO:0000313" key="3">
    <source>
        <dbReference type="Proteomes" id="UP000298061"/>
    </source>
</evidence>
<feature type="transmembrane region" description="Helical" evidence="1">
    <location>
        <begin position="12"/>
        <end position="31"/>
    </location>
</feature>
<dbReference type="AlphaFoldDB" id="A0A4Z0A6A9"/>
<evidence type="ECO:0000313" key="2">
    <source>
        <dbReference type="EMBL" id="TFY82275.1"/>
    </source>
</evidence>
<sequence length="50" mass="5942">MADDLQTAQHFIFVTQVYFCAMYAVVLWDWVISINREFVYVCAFILISIF</sequence>
<name>A0A4Z0A6A9_9AGAM</name>
<reference evidence="2 3" key="1">
    <citation type="submission" date="2019-02" db="EMBL/GenBank/DDBJ databases">
        <title>Genome sequencing of the rare red list fungi Hericium alpestre (H. flagellum).</title>
        <authorList>
            <person name="Buettner E."/>
            <person name="Kellner H."/>
        </authorList>
    </citation>
    <scope>NUCLEOTIDE SEQUENCE [LARGE SCALE GENOMIC DNA]</scope>
    <source>
        <strain evidence="2 3">DSM 108284</strain>
    </source>
</reference>
<comment type="caution">
    <text evidence="2">The sequence shown here is derived from an EMBL/GenBank/DDBJ whole genome shotgun (WGS) entry which is preliminary data.</text>
</comment>
<dbReference type="EMBL" id="SFCI01000125">
    <property type="protein sequence ID" value="TFY82275.1"/>
    <property type="molecule type" value="Genomic_DNA"/>
</dbReference>
<organism evidence="2 3">
    <name type="scientific">Hericium alpestre</name>
    <dbReference type="NCBI Taxonomy" id="135208"/>
    <lineage>
        <taxon>Eukaryota</taxon>
        <taxon>Fungi</taxon>
        <taxon>Dikarya</taxon>
        <taxon>Basidiomycota</taxon>
        <taxon>Agaricomycotina</taxon>
        <taxon>Agaricomycetes</taxon>
        <taxon>Russulales</taxon>
        <taxon>Hericiaceae</taxon>
        <taxon>Hericium</taxon>
    </lineage>
</organism>
<evidence type="ECO:0000256" key="1">
    <source>
        <dbReference type="SAM" id="Phobius"/>
    </source>
</evidence>
<proteinExistence type="predicted"/>
<protein>
    <submittedName>
        <fullName evidence="2">Uncharacterized protein</fullName>
    </submittedName>
</protein>
<dbReference type="STRING" id="135208.A0A4Z0A6A9"/>
<keyword evidence="1" id="KW-1133">Transmembrane helix</keyword>
<accession>A0A4Z0A6A9</accession>
<gene>
    <name evidence="2" type="ORF">EWM64_g1738</name>
</gene>
<keyword evidence="1" id="KW-0472">Membrane</keyword>
<keyword evidence="1" id="KW-0812">Transmembrane</keyword>
<dbReference type="Proteomes" id="UP000298061">
    <property type="component" value="Unassembled WGS sequence"/>
</dbReference>